<accession>A0ABV4NU32</accession>
<keyword evidence="1" id="KW-1133">Transmembrane helix</keyword>
<dbReference type="EMBL" id="JBGMEK010000001">
    <property type="protein sequence ID" value="MFA0809466.1"/>
    <property type="molecule type" value="Genomic_DNA"/>
</dbReference>
<sequence>MKKVSKASLVLFAFSSLFFLGQGMTSAWGIWFEGDTSLPYIGYELIWTDDSPMGAMFGIFYWVCAGIAAFCLRTIPVFAGIAWFTFCKNRKWI</sequence>
<comment type="caution">
    <text evidence="2">The sequence shown here is derived from an EMBL/GenBank/DDBJ whole genome shotgun (WGS) entry which is preliminary data.</text>
</comment>
<reference evidence="2 3" key="1">
    <citation type="submission" date="2024-08" db="EMBL/GenBank/DDBJ databases">
        <authorList>
            <person name="Ishaq N."/>
        </authorList>
    </citation>
    <scope>NUCLEOTIDE SEQUENCE [LARGE SCALE GENOMIC DNA]</scope>
    <source>
        <strain evidence="2 3">DSM 18651</strain>
    </source>
</reference>
<organism evidence="2 3">
    <name type="scientific">Microbulbifer epialgicus</name>
    <dbReference type="NCBI Taxonomy" id="393907"/>
    <lineage>
        <taxon>Bacteria</taxon>
        <taxon>Pseudomonadati</taxon>
        <taxon>Pseudomonadota</taxon>
        <taxon>Gammaproteobacteria</taxon>
        <taxon>Cellvibrionales</taxon>
        <taxon>Microbulbiferaceae</taxon>
        <taxon>Microbulbifer</taxon>
    </lineage>
</organism>
<gene>
    <name evidence="2" type="ORF">ACCI49_00920</name>
</gene>
<evidence type="ECO:0000313" key="3">
    <source>
        <dbReference type="Proteomes" id="UP001569428"/>
    </source>
</evidence>
<protein>
    <submittedName>
        <fullName evidence="2">Uncharacterized protein</fullName>
    </submittedName>
</protein>
<proteinExistence type="predicted"/>
<keyword evidence="3" id="KW-1185">Reference proteome</keyword>
<name>A0ABV4NU32_9GAMM</name>
<evidence type="ECO:0000256" key="1">
    <source>
        <dbReference type="SAM" id="Phobius"/>
    </source>
</evidence>
<keyword evidence="1" id="KW-0472">Membrane</keyword>
<dbReference type="RefSeq" id="WP_371837083.1">
    <property type="nucleotide sequence ID" value="NZ_JBGMEK010000001.1"/>
</dbReference>
<dbReference type="Proteomes" id="UP001569428">
    <property type="component" value="Unassembled WGS sequence"/>
</dbReference>
<feature type="transmembrane region" description="Helical" evidence="1">
    <location>
        <begin position="59"/>
        <end position="86"/>
    </location>
</feature>
<evidence type="ECO:0000313" key="2">
    <source>
        <dbReference type="EMBL" id="MFA0809466.1"/>
    </source>
</evidence>
<keyword evidence="1" id="KW-0812">Transmembrane</keyword>